<reference evidence="8 9" key="1">
    <citation type="submission" date="2020-02" db="EMBL/GenBank/DDBJ databases">
        <authorList>
            <person name="Kim M.K."/>
        </authorList>
    </citation>
    <scope>NUCLEOTIDE SEQUENCE [LARGE SCALE GENOMIC DNA]</scope>
    <source>
        <strain evidence="8 9">17J57-3</strain>
    </source>
</reference>
<evidence type="ECO:0000313" key="9">
    <source>
        <dbReference type="Proteomes" id="UP000482155"/>
    </source>
</evidence>
<comment type="similarity">
    <text evidence="2">Belongs to the DoxX family.</text>
</comment>
<name>A0A6B3SRL0_9BURK</name>
<evidence type="ECO:0000256" key="7">
    <source>
        <dbReference type="SAM" id="Phobius"/>
    </source>
</evidence>
<keyword evidence="3" id="KW-1003">Cell membrane</keyword>
<dbReference type="InterPro" id="IPR051907">
    <property type="entry name" value="DoxX-like_oxidoreductase"/>
</dbReference>
<comment type="subcellular location">
    <subcellularLocation>
        <location evidence="1">Cell membrane</location>
        <topology evidence="1">Multi-pass membrane protein</topology>
    </subcellularLocation>
</comment>
<proteinExistence type="inferred from homology"/>
<evidence type="ECO:0000256" key="3">
    <source>
        <dbReference type="ARBA" id="ARBA00022475"/>
    </source>
</evidence>
<evidence type="ECO:0000256" key="2">
    <source>
        <dbReference type="ARBA" id="ARBA00006679"/>
    </source>
</evidence>
<dbReference type="PANTHER" id="PTHR33452">
    <property type="entry name" value="OXIDOREDUCTASE CATD-RELATED"/>
    <property type="match status" value="1"/>
</dbReference>
<accession>A0A6B3SRL0</accession>
<keyword evidence="4 7" id="KW-0812">Transmembrane</keyword>
<feature type="transmembrane region" description="Helical" evidence="7">
    <location>
        <begin position="81"/>
        <end position="98"/>
    </location>
</feature>
<organism evidence="8 9">
    <name type="scientific">Noviherbaspirillum galbum</name>
    <dbReference type="NCBI Taxonomy" id="2709383"/>
    <lineage>
        <taxon>Bacteria</taxon>
        <taxon>Pseudomonadati</taxon>
        <taxon>Pseudomonadota</taxon>
        <taxon>Betaproteobacteria</taxon>
        <taxon>Burkholderiales</taxon>
        <taxon>Oxalobacteraceae</taxon>
        <taxon>Noviherbaspirillum</taxon>
    </lineage>
</organism>
<dbReference type="RefSeq" id="WP_163963727.1">
    <property type="nucleotide sequence ID" value="NZ_JAAIVB010000042.1"/>
</dbReference>
<evidence type="ECO:0000256" key="5">
    <source>
        <dbReference type="ARBA" id="ARBA00022989"/>
    </source>
</evidence>
<gene>
    <name evidence="8" type="ORF">G3574_12880</name>
</gene>
<evidence type="ECO:0000256" key="4">
    <source>
        <dbReference type="ARBA" id="ARBA00022692"/>
    </source>
</evidence>
<keyword evidence="6 7" id="KW-0472">Membrane</keyword>
<keyword evidence="5 7" id="KW-1133">Transmembrane helix</keyword>
<dbReference type="InterPro" id="IPR032808">
    <property type="entry name" value="DoxX"/>
</dbReference>
<feature type="transmembrane region" description="Helical" evidence="7">
    <location>
        <begin position="59"/>
        <end position="76"/>
    </location>
</feature>
<evidence type="ECO:0000256" key="6">
    <source>
        <dbReference type="ARBA" id="ARBA00023136"/>
    </source>
</evidence>
<sequence length="143" mass="14681">MRNVNSDRGGSALEDLGKLILRATIAVLILFHGVAKIMGGPDFIVGIVGKAGLPPALGYLVYVGEVLAPLLMLIGIMTRPAALVIAINMVVAVALVHMNDLMSISKTGGWALELQGLYLAGALAVACLGAGRFSAGGTAGRWN</sequence>
<evidence type="ECO:0000256" key="1">
    <source>
        <dbReference type="ARBA" id="ARBA00004651"/>
    </source>
</evidence>
<dbReference type="Proteomes" id="UP000482155">
    <property type="component" value="Unassembled WGS sequence"/>
</dbReference>
<keyword evidence="9" id="KW-1185">Reference proteome</keyword>
<dbReference type="EMBL" id="JAAIVB010000042">
    <property type="protein sequence ID" value="NEX61975.1"/>
    <property type="molecule type" value="Genomic_DNA"/>
</dbReference>
<feature type="transmembrane region" description="Helical" evidence="7">
    <location>
        <begin position="20"/>
        <end position="39"/>
    </location>
</feature>
<dbReference type="PANTHER" id="PTHR33452:SF1">
    <property type="entry name" value="INNER MEMBRANE PROTEIN YPHA-RELATED"/>
    <property type="match status" value="1"/>
</dbReference>
<dbReference type="Pfam" id="PF07681">
    <property type="entry name" value="DoxX"/>
    <property type="match status" value="1"/>
</dbReference>
<comment type="caution">
    <text evidence="8">The sequence shown here is derived from an EMBL/GenBank/DDBJ whole genome shotgun (WGS) entry which is preliminary data.</text>
</comment>
<dbReference type="AlphaFoldDB" id="A0A6B3SRL0"/>
<feature type="transmembrane region" description="Helical" evidence="7">
    <location>
        <begin position="118"/>
        <end position="135"/>
    </location>
</feature>
<dbReference type="GO" id="GO:0005886">
    <property type="term" value="C:plasma membrane"/>
    <property type="evidence" value="ECO:0007669"/>
    <property type="project" value="UniProtKB-SubCell"/>
</dbReference>
<evidence type="ECO:0000313" key="8">
    <source>
        <dbReference type="EMBL" id="NEX61975.1"/>
    </source>
</evidence>
<protein>
    <submittedName>
        <fullName evidence="8">DoxX family protein</fullName>
    </submittedName>
</protein>